<dbReference type="InterPro" id="IPR012347">
    <property type="entry name" value="Ferritin-like"/>
</dbReference>
<gene>
    <name evidence="4" type="ORF">A3K90_03220</name>
</gene>
<accession>A0A165LBJ5</accession>
<feature type="domain" description="Ferritin-like diiron" evidence="3">
    <location>
        <begin position="1"/>
        <end position="127"/>
    </location>
</feature>
<dbReference type="CDD" id="cd01041">
    <property type="entry name" value="Rubrerythrin"/>
    <property type="match status" value="1"/>
</dbReference>
<protein>
    <submittedName>
        <fullName evidence="4">Rubrerythrin</fullName>
    </submittedName>
</protein>
<dbReference type="RefSeq" id="WP_303681995.1">
    <property type="nucleotide sequence ID" value="NZ_LVWG01000033.1"/>
</dbReference>
<evidence type="ECO:0000313" key="4">
    <source>
        <dbReference type="EMBL" id="KZK73821.1"/>
    </source>
</evidence>
<dbReference type="InterPro" id="IPR009040">
    <property type="entry name" value="Ferritin-like_diiron"/>
</dbReference>
<dbReference type="AlphaFoldDB" id="A0A165LBJ5"/>
<evidence type="ECO:0000313" key="5">
    <source>
        <dbReference type="Proteomes" id="UP000076481"/>
    </source>
</evidence>
<dbReference type="PANTHER" id="PTHR33746">
    <property type="entry name" value="RUBRERYTHRIN"/>
    <property type="match status" value="1"/>
</dbReference>
<dbReference type="Pfam" id="PF02915">
    <property type="entry name" value="Rubrerythrin"/>
    <property type="match status" value="1"/>
</dbReference>
<reference evidence="4 5" key="1">
    <citation type="submission" date="2016-03" db="EMBL/GenBank/DDBJ databases">
        <title>Speciation and ecological success in dimly lit waters: horizontal gene transfer in a green sulfur bacteria bloom unveiled by metagenomic assembly.</title>
        <authorList>
            <person name="Llorens-Mares T."/>
            <person name="Liu Z."/>
            <person name="Allen L.Z."/>
            <person name="Rusch D.B."/>
            <person name="Craig M.T."/>
            <person name="Dupont C.L."/>
            <person name="Bryant D.A."/>
            <person name="Casamayor E.O."/>
        </authorList>
    </citation>
    <scope>NUCLEOTIDE SEQUENCE [LARGE SCALE GENOMIC DNA]</scope>
    <source>
        <strain evidence="4">CIII</strain>
    </source>
</reference>
<dbReference type="PANTHER" id="PTHR33746:SF4">
    <property type="entry name" value="RUBRERYTHRIN"/>
    <property type="match status" value="1"/>
</dbReference>
<keyword evidence="1" id="KW-0813">Transport</keyword>
<name>A0A165LBJ5_PELLU</name>
<dbReference type="InterPro" id="IPR009078">
    <property type="entry name" value="Ferritin-like_SF"/>
</dbReference>
<evidence type="ECO:0000256" key="2">
    <source>
        <dbReference type="ARBA" id="ARBA00022982"/>
    </source>
</evidence>
<evidence type="ECO:0000259" key="3">
    <source>
        <dbReference type="PROSITE" id="PS50905"/>
    </source>
</evidence>
<dbReference type="InterPro" id="IPR052753">
    <property type="entry name" value="Rbr2/Nigerythrin"/>
</dbReference>
<dbReference type="Gene3D" id="1.20.1260.10">
    <property type="match status" value="1"/>
</dbReference>
<keyword evidence="2" id="KW-0249">Electron transport</keyword>
<dbReference type="Gene3D" id="2.20.28.10">
    <property type="match status" value="1"/>
</dbReference>
<proteinExistence type="predicted"/>
<sequence>MPTTHENLKSAFGGESQAFMKYVTFAKKAEKDGFKNIAKLFRTTAEAERIHAEAHLMADDAVGSTAENLETAIGGETYEHNEMYPPMYEQAVSENHKAKRMFGFAVEAEKVHAALYRHALESVKNGHDIVETAVWLCPVCGHIELVTPPEKCPICNVKAEVYVQVA</sequence>
<dbReference type="GO" id="GO:0016491">
    <property type="term" value="F:oxidoreductase activity"/>
    <property type="evidence" value="ECO:0007669"/>
    <property type="project" value="InterPro"/>
</dbReference>
<dbReference type="InterPro" id="IPR003251">
    <property type="entry name" value="Rr_diiron-bd_dom"/>
</dbReference>
<dbReference type="SUPFAM" id="SSF57802">
    <property type="entry name" value="Rubredoxin-like"/>
    <property type="match status" value="1"/>
</dbReference>
<dbReference type="Pfam" id="PF21349">
    <property type="entry name" value="RUBY_RBDX"/>
    <property type="match status" value="1"/>
</dbReference>
<dbReference type="InterPro" id="IPR048574">
    <property type="entry name" value="RUBY_RBDX"/>
</dbReference>
<dbReference type="SUPFAM" id="SSF47240">
    <property type="entry name" value="Ferritin-like"/>
    <property type="match status" value="1"/>
</dbReference>
<dbReference type="EMBL" id="LVWG01000033">
    <property type="protein sequence ID" value="KZK73821.1"/>
    <property type="molecule type" value="Genomic_DNA"/>
</dbReference>
<dbReference type="PROSITE" id="PS50905">
    <property type="entry name" value="FERRITIN_LIKE"/>
    <property type="match status" value="1"/>
</dbReference>
<comment type="caution">
    <text evidence="4">The sequence shown here is derived from an EMBL/GenBank/DDBJ whole genome shotgun (WGS) entry which is preliminary data.</text>
</comment>
<evidence type="ECO:0000256" key="1">
    <source>
        <dbReference type="ARBA" id="ARBA00022448"/>
    </source>
</evidence>
<dbReference type="Proteomes" id="UP000076481">
    <property type="component" value="Unassembled WGS sequence"/>
</dbReference>
<dbReference type="GO" id="GO:0046872">
    <property type="term" value="F:metal ion binding"/>
    <property type="evidence" value="ECO:0007669"/>
    <property type="project" value="InterPro"/>
</dbReference>
<organism evidence="4 5">
    <name type="scientific">Pelodictyon luteolum</name>
    <dbReference type="NCBI Taxonomy" id="1100"/>
    <lineage>
        <taxon>Bacteria</taxon>
        <taxon>Pseudomonadati</taxon>
        <taxon>Chlorobiota</taxon>
        <taxon>Chlorobiia</taxon>
        <taxon>Chlorobiales</taxon>
        <taxon>Chlorobiaceae</taxon>
        <taxon>Chlorobium/Pelodictyon group</taxon>
        <taxon>Pelodictyon</taxon>
    </lineage>
</organism>